<feature type="transmembrane region" description="Helical" evidence="1">
    <location>
        <begin position="246"/>
        <end position="269"/>
    </location>
</feature>
<keyword evidence="1" id="KW-0472">Membrane</keyword>
<dbReference type="SUPFAM" id="SSF81321">
    <property type="entry name" value="Family A G protein-coupled receptor-like"/>
    <property type="match status" value="1"/>
</dbReference>
<keyword evidence="2" id="KW-1185">Reference proteome</keyword>
<feature type="transmembrane region" description="Helical" evidence="1">
    <location>
        <begin position="281"/>
        <end position="301"/>
    </location>
</feature>
<accession>A0A7I5EBI6</accession>
<dbReference type="PANTHER" id="PTHR47758">
    <property type="entry name" value="SERPENTINE RECEPTOR, CLASS M-RELATED"/>
    <property type="match status" value="1"/>
</dbReference>
<dbReference type="Pfam" id="PF10326">
    <property type="entry name" value="7TM_GPCR_Str"/>
    <property type="match status" value="1"/>
</dbReference>
<dbReference type="Gene3D" id="1.20.1070.10">
    <property type="entry name" value="Rhodopsin 7-helix transmembrane proteins"/>
    <property type="match status" value="1"/>
</dbReference>
<feature type="transmembrane region" description="Helical" evidence="1">
    <location>
        <begin position="89"/>
        <end position="114"/>
    </location>
</feature>
<proteinExistence type="predicted"/>
<sequence length="336" mass="38092">MVTVGEISTWHSVIVGTISISLNSLLLFTICSRSLKVVGAYKYMMLATAALDILFSMVDMCASPTFASVDLLSSLLIVMGGFRFIPAKLGRILLIGFMFLLCQTIVTPPCLFSFRYLQICRSHFLSMYYHRLQFLLIIPVVISSSCCAMISFAAWPTKSDRKLFDGIASHINVDWNSPYLVASFHKYATSYDRAQSKVLMMATISLVVVMIVGLGWMVFCTKAIMDAAKQATDRKTRNLQVQLCRTLIAQSAVPFFFIHVPFYICILMPLMDWDTGMISDFLPFLFAWSPATNPLIVLYFVRDYRTFLLRKFIRFKYESSPTSSVFYVSKKKQTIG</sequence>
<dbReference type="OrthoDB" id="5792363at2759"/>
<organism evidence="2 3">
    <name type="scientific">Haemonchus contortus</name>
    <name type="common">Barber pole worm</name>
    <dbReference type="NCBI Taxonomy" id="6289"/>
    <lineage>
        <taxon>Eukaryota</taxon>
        <taxon>Metazoa</taxon>
        <taxon>Ecdysozoa</taxon>
        <taxon>Nematoda</taxon>
        <taxon>Chromadorea</taxon>
        <taxon>Rhabditida</taxon>
        <taxon>Rhabditina</taxon>
        <taxon>Rhabditomorpha</taxon>
        <taxon>Strongyloidea</taxon>
        <taxon>Trichostrongylidae</taxon>
        <taxon>Haemonchus</taxon>
    </lineage>
</organism>
<dbReference type="WBParaSite" id="HCON_00123210-00001">
    <property type="protein sequence ID" value="HCON_00123210-00001"/>
    <property type="gene ID" value="HCON_00123210"/>
</dbReference>
<evidence type="ECO:0000313" key="2">
    <source>
        <dbReference type="Proteomes" id="UP000025227"/>
    </source>
</evidence>
<evidence type="ECO:0000256" key="1">
    <source>
        <dbReference type="SAM" id="Phobius"/>
    </source>
</evidence>
<protein>
    <submittedName>
        <fullName evidence="3">G protein-coupled receptor</fullName>
    </submittedName>
</protein>
<feature type="transmembrane region" description="Helical" evidence="1">
    <location>
        <begin position="12"/>
        <end position="31"/>
    </location>
</feature>
<feature type="transmembrane region" description="Helical" evidence="1">
    <location>
        <begin position="198"/>
        <end position="225"/>
    </location>
</feature>
<feature type="transmembrane region" description="Helical" evidence="1">
    <location>
        <begin position="134"/>
        <end position="155"/>
    </location>
</feature>
<keyword evidence="1" id="KW-0812">Transmembrane</keyword>
<evidence type="ECO:0000313" key="3">
    <source>
        <dbReference type="WBParaSite" id="HCON_00123210-00001"/>
    </source>
</evidence>
<dbReference type="PANTHER" id="PTHR47758:SF4">
    <property type="entry name" value="SERPENTINE RECEPTOR, CLASS M"/>
    <property type="match status" value="1"/>
</dbReference>
<name>A0A7I5EBI6_HAECO</name>
<feature type="transmembrane region" description="Helical" evidence="1">
    <location>
        <begin position="43"/>
        <end position="69"/>
    </location>
</feature>
<reference evidence="3" key="1">
    <citation type="submission" date="2020-12" db="UniProtKB">
        <authorList>
            <consortium name="WormBaseParasite"/>
        </authorList>
    </citation>
    <scope>IDENTIFICATION</scope>
    <source>
        <strain evidence="3">MHco3</strain>
    </source>
</reference>
<dbReference type="AlphaFoldDB" id="A0A7I5EBI6"/>
<keyword evidence="1" id="KW-1133">Transmembrane helix</keyword>
<dbReference type="InterPro" id="IPR019428">
    <property type="entry name" value="7TM_GPCR_serpentine_rcpt_Str"/>
</dbReference>
<dbReference type="Proteomes" id="UP000025227">
    <property type="component" value="Unplaced"/>
</dbReference>